<organism evidence="3 4">
    <name type="scientific">Actinocorallia libanotica</name>
    <dbReference type="NCBI Taxonomy" id="46162"/>
    <lineage>
        <taxon>Bacteria</taxon>
        <taxon>Bacillati</taxon>
        <taxon>Actinomycetota</taxon>
        <taxon>Actinomycetes</taxon>
        <taxon>Streptosporangiales</taxon>
        <taxon>Thermomonosporaceae</taxon>
        <taxon>Actinocorallia</taxon>
    </lineage>
</organism>
<name>A0ABP4BQM7_9ACTN</name>
<feature type="transmembrane region" description="Helical" evidence="2">
    <location>
        <begin position="156"/>
        <end position="176"/>
    </location>
</feature>
<dbReference type="Proteomes" id="UP001500665">
    <property type="component" value="Unassembled WGS sequence"/>
</dbReference>
<accession>A0ABP4BQM7</accession>
<gene>
    <name evidence="3" type="ORF">GCM10009550_35570</name>
</gene>
<dbReference type="EMBL" id="BAAAHH010000013">
    <property type="protein sequence ID" value="GAA0953498.1"/>
    <property type="molecule type" value="Genomic_DNA"/>
</dbReference>
<evidence type="ECO:0008006" key="5">
    <source>
        <dbReference type="Google" id="ProtNLM"/>
    </source>
</evidence>
<keyword evidence="2" id="KW-1133">Transmembrane helix</keyword>
<evidence type="ECO:0000256" key="2">
    <source>
        <dbReference type="SAM" id="Phobius"/>
    </source>
</evidence>
<sequence length="334" mass="36775">MTISDDPAASHAVVRTELNSVTCKEELAKLLSRQYVRADMSLRELELRSSRTGGVRLARATCADMLAGRRFPKKAMMVTFLRLCQVPEEQLPDWERAWERVKLAQSSAPQASEAVQPLPEPLLTGPEDDGALQNDRPTTDDEPAPVRKPVRRRMRVAAGLSTAAGLITAAGVYVFAESSAPPPRVLTDDGRAFGKGGSSRFVVNIDPDHTRIRLTRRLDAGIAMQTATVTVDATIAALWQPLTGGPHGWREQSVLLPTALTLGRHRLTIANTFVNSALDFNEFAYFVHQEVDGAWSLADSIDVGPNHPESEEEHQYRITHETWSGTNPVFAYLE</sequence>
<feature type="region of interest" description="Disordered" evidence="1">
    <location>
        <begin position="105"/>
        <end position="145"/>
    </location>
</feature>
<keyword evidence="4" id="KW-1185">Reference proteome</keyword>
<keyword evidence="2" id="KW-0472">Membrane</keyword>
<comment type="caution">
    <text evidence="3">The sequence shown here is derived from an EMBL/GenBank/DDBJ whole genome shotgun (WGS) entry which is preliminary data.</text>
</comment>
<protein>
    <recommendedName>
        <fullName evidence="5">Helix-turn-helix protein</fullName>
    </recommendedName>
</protein>
<evidence type="ECO:0000313" key="4">
    <source>
        <dbReference type="Proteomes" id="UP001500665"/>
    </source>
</evidence>
<proteinExistence type="predicted"/>
<dbReference type="RefSeq" id="WP_344241951.1">
    <property type="nucleotide sequence ID" value="NZ_BAAAHH010000013.1"/>
</dbReference>
<evidence type="ECO:0000256" key="1">
    <source>
        <dbReference type="SAM" id="MobiDB-lite"/>
    </source>
</evidence>
<evidence type="ECO:0000313" key="3">
    <source>
        <dbReference type="EMBL" id="GAA0953498.1"/>
    </source>
</evidence>
<keyword evidence="2" id="KW-0812">Transmembrane</keyword>
<reference evidence="4" key="1">
    <citation type="journal article" date="2019" name="Int. J. Syst. Evol. Microbiol.">
        <title>The Global Catalogue of Microorganisms (GCM) 10K type strain sequencing project: providing services to taxonomists for standard genome sequencing and annotation.</title>
        <authorList>
            <consortium name="The Broad Institute Genomics Platform"/>
            <consortium name="The Broad Institute Genome Sequencing Center for Infectious Disease"/>
            <person name="Wu L."/>
            <person name="Ma J."/>
        </authorList>
    </citation>
    <scope>NUCLEOTIDE SEQUENCE [LARGE SCALE GENOMIC DNA]</scope>
    <source>
        <strain evidence="4">JCM 10696</strain>
    </source>
</reference>